<sequence length="189" mass="20918">MSFITTLVDPFNITDLIRVSVQLLKQTTERSRVERENYAAKLEAASGNDIFKYVLLTNISALDGYIAQTRIQAAQSFRLCQIVAVLGFMLILFGIGLGVYFSMVMNGQVDIAYLSAGAGLLTEFISGIFFYMYNKSLKQINRFHDKLVVMQQASIAFLACSLIDDPSKQDDTKIELSKGLLNASCNNGS</sequence>
<evidence type="ECO:0000313" key="4">
    <source>
        <dbReference type="Proteomes" id="UP000006250"/>
    </source>
</evidence>
<evidence type="ECO:0000313" key="3">
    <source>
        <dbReference type="EMBL" id="EFL49831.1"/>
    </source>
</evidence>
<dbReference type="Proteomes" id="UP000006250">
    <property type="component" value="Unassembled WGS sequence"/>
</dbReference>
<dbReference type="AlphaFoldDB" id="E1K0R7"/>
<dbReference type="EMBL" id="AECZ01000032">
    <property type="protein sequence ID" value="EFL49831.1"/>
    <property type="molecule type" value="Genomic_DNA"/>
</dbReference>
<keyword evidence="4" id="KW-1185">Reference proteome</keyword>
<keyword evidence="1" id="KW-0812">Transmembrane</keyword>
<organism evidence="3 4">
    <name type="scientific">Solidesulfovibrio fructosivorans JJ]</name>
    <dbReference type="NCBI Taxonomy" id="596151"/>
    <lineage>
        <taxon>Bacteria</taxon>
        <taxon>Pseudomonadati</taxon>
        <taxon>Thermodesulfobacteriota</taxon>
        <taxon>Desulfovibrionia</taxon>
        <taxon>Desulfovibrionales</taxon>
        <taxon>Desulfovibrionaceae</taxon>
        <taxon>Solidesulfovibrio</taxon>
    </lineage>
</organism>
<reference evidence="3 4" key="1">
    <citation type="submission" date="2010-08" db="EMBL/GenBank/DDBJ databases">
        <title>The draft genome of Desulfovibrio fructosovorans JJ.</title>
        <authorList>
            <consortium name="US DOE Joint Genome Institute (JGI-PGF)"/>
            <person name="Lucas S."/>
            <person name="Copeland A."/>
            <person name="Lapidus A."/>
            <person name="Cheng J.-F."/>
            <person name="Bruce D."/>
            <person name="Goodwin L."/>
            <person name="Pitluck S."/>
            <person name="Land M.L."/>
            <person name="Hauser L."/>
            <person name="Chang Y.-J."/>
            <person name="Jeffries C."/>
            <person name="Wall J.D."/>
            <person name="Stahl D.A."/>
            <person name="Arkin A.P."/>
            <person name="Dehal P."/>
            <person name="Stolyar S.M."/>
            <person name="Hazen T.C."/>
            <person name="Woyke T.J."/>
        </authorList>
    </citation>
    <scope>NUCLEOTIDE SEQUENCE [LARGE SCALE GENOMIC DNA]</scope>
    <source>
        <strain evidence="3 4">JJ</strain>
    </source>
</reference>
<feature type="domain" description="Cyanobacterial TRADD-N associated 2 transmembrane" evidence="2">
    <location>
        <begin position="71"/>
        <end position="139"/>
    </location>
</feature>
<feature type="transmembrane region" description="Helical" evidence="1">
    <location>
        <begin position="111"/>
        <end position="133"/>
    </location>
</feature>
<keyword evidence="1" id="KW-1133">Transmembrane helix</keyword>
<keyword evidence="1" id="KW-0472">Membrane</keyword>
<proteinExistence type="predicted"/>
<accession>E1K0R7</accession>
<evidence type="ECO:0000259" key="2">
    <source>
        <dbReference type="Pfam" id="PF20712"/>
    </source>
</evidence>
<dbReference type="OrthoDB" id="5624534at2"/>
<comment type="caution">
    <text evidence="3">The sequence shown here is derived from an EMBL/GenBank/DDBJ whole genome shotgun (WGS) entry which is preliminary data.</text>
</comment>
<evidence type="ECO:0000256" key="1">
    <source>
        <dbReference type="SAM" id="Phobius"/>
    </source>
</evidence>
<protein>
    <recommendedName>
        <fullName evidence="2">Cyanobacterial TRADD-N associated 2 transmembrane domain-containing protein</fullName>
    </recommendedName>
</protein>
<dbReference type="InterPro" id="IPR048567">
    <property type="entry name" value="CyanoTRADDas_TM"/>
</dbReference>
<dbReference type="eggNOG" id="ENOG50300T5">
    <property type="taxonomic scope" value="Bacteria"/>
</dbReference>
<dbReference type="Pfam" id="PF20712">
    <property type="entry name" value="CyanoTRADDas_TM"/>
    <property type="match status" value="1"/>
</dbReference>
<dbReference type="RefSeq" id="WP_005996018.1">
    <property type="nucleotide sequence ID" value="NZ_AECZ01000032.1"/>
</dbReference>
<feature type="transmembrane region" description="Helical" evidence="1">
    <location>
        <begin position="79"/>
        <end position="105"/>
    </location>
</feature>
<gene>
    <name evidence="3" type="ORF">DesfrDRAFT_3467</name>
</gene>
<name>E1K0R7_SOLFR</name>